<feature type="transmembrane region" description="Helical" evidence="1">
    <location>
        <begin position="39"/>
        <end position="58"/>
    </location>
</feature>
<dbReference type="AlphaFoldDB" id="A0A094XAR4"/>
<feature type="transmembrane region" description="Helical" evidence="1">
    <location>
        <begin position="112"/>
        <end position="137"/>
    </location>
</feature>
<proteinExistence type="predicted"/>
<dbReference type="Proteomes" id="UP000002754">
    <property type="component" value="Unassembled WGS sequence"/>
</dbReference>
<dbReference type="Proteomes" id="UP000297014">
    <property type="component" value="Unassembled WGS sequence"/>
</dbReference>
<dbReference type="eggNOG" id="ENOG50333V6">
    <property type="taxonomic scope" value="Bacteria"/>
</dbReference>
<evidence type="ECO:0000256" key="1">
    <source>
        <dbReference type="SAM" id="Phobius"/>
    </source>
</evidence>
<feature type="transmembrane region" description="Helical" evidence="1">
    <location>
        <begin position="70"/>
        <end position="92"/>
    </location>
</feature>
<organism evidence="2 4">
    <name type="scientific">Alkalihalobacillus alcalophilus ATCC 27647 = CGMCC 1.3604</name>
    <dbReference type="NCBI Taxonomy" id="1218173"/>
    <lineage>
        <taxon>Bacteria</taxon>
        <taxon>Bacillati</taxon>
        <taxon>Bacillota</taxon>
        <taxon>Bacilli</taxon>
        <taxon>Bacillales</taxon>
        <taxon>Bacillaceae</taxon>
        <taxon>Alkalihalobacillus</taxon>
    </lineage>
</organism>
<evidence type="ECO:0000313" key="2">
    <source>
        <dbReference type="EMBL" id="KGA95865.1"/>
    </source>
</evidence>
<evidence type="ECO:0000313" key="4">
    <source>
        <dbReference type="Proteomes" id="UP000002754"/>
    </source>
</evidence>
<evidence type="ECO:0000313" key="5">
    <source>
        <dbReference type="Proteomes" id="UP000297014"/>
    </source>
</evidence>
<sequence>MKNQFIKAALSLILFIFMFHSTGYANSSWQWLTSSPKEMLPLAIILTLCFEIISILFLGKLVKNYSIKVIAALIITLANIVSFLFPYIFRAIEFQAVSGGWAYAWYDAFAAGPYYIVLTGYLFLTLCIEVPIIYFLLKNYSKSRRFLLGVVISVNVMTTLIVAIMERIMFYGHW</sequence>
<accession>A0A094XAR4</accession>
<reference evidence="3 5" key="2">
    <citation type="submission" date="2014-01" db="EMBL/GenBank/DDBJ databases">
        <title>Draft genome sequencing of Bacillus alcalophilus CGMCC 1.3604.</title>
        <authorList>
            <person name="Yang J."/>
            <person name="Diao L."/>
            <person name="Yang S."/>
        </authorList>
    </citation>
    <scope>NUCLEOTIDE SEQUENCE [LARGE SCALE GENOMIC DNA]</scope>
    <source>
        <strain evidence="3 5">CGMCC 1.3604</strain>
    </source>
</reference>
<keyword evidence="1" id="KW-1133">Transmembrane helix</keyword>
<feature type="transmembrane region" description="Helical" evidence="1">
    <location>
        <begin position="146"/>
        <end position="165"/>
    </location>
</feature>
<evidence type="ECO:0000313" key="3">
    <source>
        <dbReference type="EMBL" id="THG92101.1"/>
    </source>
</evidence>
<keyword evidence="1" id="KW-0812">Transmembrane</keyword>
<keyword evidence="1" id="KW-0472">Membrane</keyword>
<protein>
    <submittedName>
        <fullName evidence="2">Uncharacterized protein</fullName>
    </submittedName>
</protein>
<dbReference type="EMBL" id="JALP01000020">
    <property type="protein sequence ID" value="THG92101.1"/>
    <property type="molecule type" value="Genomic_DNA"/>
</dbReference>
<dbReference type="RefSeq" id="WP_003322508.1">
    <property type="nucleotide sequence ID" value="NZ_ALPT02000097.1"/>
</dbReference>
<name>A0A094XAR4_ALKAL</name>
<dbReference type="EMBL" id="ALPT02000097">
    <property type="protein sequence ID" value="KGA95865.1"/>
    <property type="molecule type" value="Genomic_DNA"/>
</dbReference>
<keyword evidence="4" id="KW-1185">Reference proteome</keyword>
<gene>
    <name evidence="3" type="ORF">AJ85_17210</name>
    <name evidence="2" type="ORF">BALCAV_0219785</name>
</gene>
<reference evidence="2 4" key="1">
    <citation type="journal article" date="2014" name="Genome Announc.">
        <title>Draft Genome Sequence of Bacillus alcalophilus AV1934, a Classic Alkaliphile Isolated from Human Feces in 1934.</title>
        <authorList>
            <person name="Attie O."/>
            <person name="Jayaprakash A."/>
            <person name="Shah H."/>
            <person name="Paulsen I.T."/>
            <person name="Morino M."/>
            <person name="Takahashi Y."/>
            <person name="Narumi I."/>
            <person name="Sachidanandam R."/>
            <person name="Satoh K."/>
            <person name="Ito M."/>
            <person name="Krulwich T.A."/>
        </authorList>
    </citation>
    <scope>NUCLEOTIDE SEQUENCE [LARGE SCALE GENOMIC DNA]</scope>
    <source>
        <strain evidence="2 4">AV1934</strain>
    </source>
</reference>
<comment type="caution">
    <text evidence="2">The sequence shown here is derived from an EMBL/GenBank/DDBJ whole genome shotgun (WGS) entry which is preliminary data.</text>
</comment>